<evidence type="ECO:0000256" key="1">
    <source>
        <dbReference type="SAM" id="Coils"/>
    </source>
</evidence>
<evidence type="ECO:0000313" key="3">
    <source>
        <dbReference type="EMBL" id="KAL2911878.1"/>
    </source>
</evidence>
<dbReference type="Proteomes" id="UP001527925">
    <property type="component" value="Unassembled WGS sequence"/>
</dbReference>
<name>A0ABR4MX83_9FUNG</name>
<reference evidence="3 4" key="1">
    <citation type="submission" date="2023-09" db="EMBL/GenBank/DDBJ databases">
        <title>Pangenome analysis of Batrachochytrium dendrobatidis and related Chytrids.</title>
        <authorList>
            <person name="Yacoub M.N."/>
            <person name="Stajich J.E."/>
            <person name="James T.Y."/>
        </authorList>
    </citation>
    <scope>NUCLEOTIDE SEQUENCE [LARGE SCALE GENOMIC DNA]</scope>
    <source>
        <strain evidence="3 4">JEL0888</strain>
    </source>
</reference>
<proteinExistence type="predicted"/>
<protein>
    <recommendedName>
        <fullName evidence="5">Cilia- and flagella-associated protein 99</fullName>
    </recommendedName>
</protein>
<dbReference type="PANTHER" id="PTHR34649">
    <property type="entry name" value="CILIA- AND FLAGELLA-ASSOCIATED PROTEIN 99"/>
    <property type="match status" value="1"/>
</dbReference>
<sequence>MNAKKLIEHTRNMLVQHELARMGIHAQDVKDELFKIADKAKRDLTQPIVVPEEDILAQYLAENKITAHNDRTFLTETFLGCVRHRKILERSDVQTTLRLFYEKTGGRYLQNEYYLFAVFCYLALWRLEELGFARFSKFVRCFDPVKMSRLIGFIFNPVNLETDLKQAWGKVLDHQFLKEHVIDPILRHISVAQKLLEEHCDRADYGMVPKKSDKKSTEIEPFLLTQPKPRKLPEPTEKMSMIVKANPVPKTLYEDSAEMRRLERIRDDNRAKVMKLYETAQKEQFKVAQRRPSDKVQQIREQIEQERKAKFERERVKSHKAVPQFVHQHVPVKLTTAAILREDALVRKQRREEEAVLAQAEVMVRDPAEFETWKEECRAKDDEERLLELERRRLEILMVHEDAYIARQDKIKENREKAAEVLAVKDEIKTISELQRRELEEENKKKIEEVHEIKDGIVKAKAKMLDDKSKMDELAPTTATEVILESQRLLEIAQREAEEERARKTELIQQIRLLEKSIPPVGTFQKDVDLTETSGIGLLGEMSVVELQERLVLAKLRHKDAEERRRAEITEHKAKRIEQITQKLQEIDMEREERKNRRLQRILPDRGLSVASVRSDRSQAESLKEAILERDPKLRSLQAKIEERKAARTIVGINRPLNMPARTPSAMQSKRQTPTLGTRPGTAMTEKWDDLDEAERMYVMQRRELRREQQTLLEEMARENISRTGAVPIVELKALRA</sequence>
<gene>
    <name evidence="3" type="ORF">HK105_208661</name>
</gene>
<accession>A0ABR4MX83</accession>
<keyword evidence="4" id="KW-1185">Reference proteome</keyword>
<feature type="region of interest" description="Disordered" evidence="2">
    <location>
        <begin position="656"/>
        <end position="683"/>
    </location>
</feature>
<feature type="coiled-coil region" evidence="1">
    <location>
        <begin position="429"/>
        <end position="456"/>
    </location>
</feature>
<evidence type="ECO:0000313" key="4">
    <source>
        <dbReference type="Proteomes" id="UP001527925"/>
    </source>
</evidence>
<feature type="compositionally biased region" description="Polar residues" evidence="2">
    <location>
        <begin position="665"/>
        <end position="676"/>
    </location>
</feature>
<feature type="coiled-coil region" evidence="1">
    <location>
        <begin position="483"/>
        <end position="517"/>
    </location>
</feature>
<feature type="coiled-coil region" evidence="1">
    <location>
        <begin position="544"/>
        <end position="597"/>
    </location>
</feature>
<dbReference type="PANTHER" id="PTHR34649:SF1">
    <property type="entry name" value="CILIA- AND FLAGELLA-ASSOCIATED PROTEIN 99"/>
    <property type="match status" value="1"/>
</dbReference>
<dbReference type="EMBL" id="JADGIZ020000085">
    <property type="protein sequence ID" value="KAL2911878.1"/>
    <property type="molecule type" value="Genomic_DNA"/>
</dbReference>
<organism evidence="3 4">
    <name type="scientific">Polyrhizophydium stewartii</name>
    <dbReference type="NCBI Taxonomy" id="2732419"/>
    <lineage>
        <taxon>Eukaryota</taxon>
        <taxon>Fungi</taxon>
        <taxon>Fungi incertae sedis</taxon>
        <taxon>Chytridiomycota</taxon>
        <taxon>Chytridiomycota incertae sedis</taxon>
        <taxon>Chytridiomycetes</taxon>
        <taxon>Rhizophydiales</taxon>
        <taxon>Rhizophydiales incertae sedis</taxon>
        <taxon>Polyrhizophydium</taxon>
    </lineage>
</organism>
<dbReference type="InterPro" id="IPR039341">
    <property type="entry name" value="CFAP99"/>
</dbReference>
<feature type="coiled-coil region" evidence="1">
    <location>
        <begin position="691"/>
        <end position="722"/>
    </location>
</feature>
<keyword evidence="1" id="KW-0175">Coiled coil</keyword>
<comment type="caution">
    <text evidence="3">The sequence shown here is derived from an EMBL/GenBank/DDBJ whole genome shotgun (WGS) entry which is preliminary data.</text>
</comment>
<evidence type="ECO:0000256" key="2">
    <source>
        <dbReference type="SAM" id="MobiDB-lite"/>
    </source>
</evidence>
<evidence type="ECO:0008006" key="5">
    <source>
        <dbReference type="Google" id="ProtNLM"/>
    </source>
</evidence>